<organism evidence="4 5">
    <name type="scientific">Photobacterium aphoticum</name>
    <dbReference type="NCBI Taxonomy" id="754436"/>
    <lineage>
        <taxon>Bacteria</taxon>
        <taxon>Pseudomonadati</taxon>
        <taxon>Pseudomonadota</taxon>
        <taxon>Gammaproteobacteria</taxon>
        <taxon>Vibrionales</taxon>
        <taxon>Vibrionaceae</taxon>
        <taxon>Photobacterium</taxon>
    </lineage>
</organism>
<dbReference type="AlphaFoldDB" id="A0A090RL81"/>
<dbReference type="GO" id="GO:0032153">
    <property type="term" value="C:cell division site"/>
    <property type="evidence" value="ECO:0007669"/>
    <property type="project" value="TreeGrafter"/>
</dbReference>
<dbReference type="eggNOG" id="COG1388">
    <property type="taxonomic scope" value="Bacteria"/>
</dbReference>
<dbReference type="PROSITE" id="PS51782">
    <property type="entry name" value="LYSM"/>
    <property type="match status" value="1"/>
</dbReference>
<feature type="domain" description="LysM" evidence="3">
    <location>
        <begin position="54"/>
        <end position="98"/>
    </location>
</feature>
<evidence type="ECO:0000313" key="4">
    <source>
        <dbReference type="EMBL" id="GAL08257.1"/>
    </source>
</evidence>
<dbReference type="InterPro" id="IPR018392">
    <property type="entry name" value="LysM"/>
</dbReference>
<proteinExistence type="inferred from homology"/>
<dbReference type="GO" id="GO:0004222">
    <property type="term" value="F:metalloendopeptidase activity"/>
    <property type="evidence" value="ECO:0007669"/>
    <property type="project" value="TreeGrafter"/>
</dbReference>
<dbReference type="GO" id="GO:0009279">
    <property type="term" value="C:cell outer membrane"/>
    <property type="evidence" value="ECO:0007669"/>
    <property type="project" value="TreeGrafter"/>
</dbReference>
<dbReference type="Proteomes" id="UP000029227">
    <property type="component" value="Unassembled WGS sequence"/>
</dbReference>
<dbReference type="InterPro" id="IPR011055">
    <property type="entry name" value="Dup_hybrid_motif"/>
</dbReference>
<reference evidence="4 5" key="1">
    <citation type="journal article" date="2014" name="Genome Announc.">
        <title>Draft Genome Sequences of Two Vibrionaceae Species, Vibrio ponticus C121 and Photobacterium aphoticum C119, Isolated as Coral Reef Microbiota.</title>
        <authorList>
            <person name="Al-saari N."/>
            <person name="Meirelles P.M."/>
            <person name="Mino S."/>
            <person name="Suda W."/>
            <person name="Oshima K."/>
            <person name="Hattori M."/>
            <person name="Ohkuma M."/>
            <person name="Thompson F.L."/>
            <person name="Gomez-Gil B."/>
            <person name="Sawabe T."/>
            <person name="Sawabe T."/>
        </authorList>
    </citation>
    <scope>NUCLEOTIDE SEQUENCE [LARGE SCALE GENOMIC DNA]</scope>
    <source>
        <strain evidence="4 5">JCM 19237</strain>
    </source>
</reference>
<evidence type="ECO:0000313" key="5">
    <source>
        <dbReference type="Proteomes" id="UP000029227"/>
    </source>
</evidence>
<gene>
    <name evidence="4" type="ORF">JCM19237_4490</name>
</gene>
<evidence type="ECO:0000256" key="2">
    <source>
        <dbReference type="SAM" id="MobiDB-lite"/>
    </source>
</evidence>
<dbReference type="SMART" id="SM00257">
    <property type="entry name" value="LysM"/>
    <property type="match status" value="1"/>
</dbReference>
<dbReference type="Gene3D" id="3.10.350.10">
    <property type="entry name" value="LysM domain"/>
    <property type="match status" value="1"/>
</dbReference>
<dbReference type="Pfam" id="PF01476">
    <property type="entry name" value="LysM"/>
    <property type="match status" value="1"/>
</dbReference>
<sequence>MKVSASVSVIKPTVKWTVLAVGLWLSGCSNHTPAPVTSLGKDYHTLERGSYRGSYYEVQKGDTLYFISYITDKDVNELIAYNRLAAPYTIYPGQKLQLWKPKYVAPQYGKTVPITPPVTQTAHKAKPVITPTPKPTPQPATKPAPQKPAPVAVAKSETVQKNSNKNIDPAPTKEYPQKAESNKVVTNKPKPTPKPSNTKVDKWTWPTQGRVIARFSNSENGNKGLDIAGQRGQAIKASADGVVVYAGNALRGYGNLVIIKHSEDFLSAYAHNDQMYVKEQQRVKVGEKIATMGSTGTNNVRLHFEIRYKGKSVDPMRYLPR</sequence>
<dbReference type="InterPro" id="IPR050570">
    <property type="entry name" value="Cell_wall_metabolism_enzyme"/>
</dbReference>
<dbReference type="STRING" id="754436.JCM19237_4490"/>
<dbReference type="EMBL" id="BBMN01000023">
    <property type="protein sequence ID" value="GAL08257.1"/>
    <property type="molecule type" value="Genomic_DNA"/>
</dbReference>
<evidence type="ECO:0000256" key="1">
    <source>
        <dbReference type="ARBA" id="ARBA00038420"/>
    </source>
</evidence>
<dbReference type="eggNOG" id="COG4942">
    <property type="taxonomic scope" value="Bacteria"/>
</dbReference>
<protein>
    <submittedName>
        <fullName evidence="4">Lipoprotein NlpD</fullName>
    </submittedName>
</protein>
<feature type="compositionally biased region" description="Pro residues" evidence="2">
    <location>
        <begin position="130"/>
        <end position="148"/>
    </location>
</feature>
<comment type="similarity">
    <text evidence="1">Belongs to the E.coli NlpD/Haemophilus LppB family.</text>
</comment>
<feature type="compositionally biased region" description="Polar residues" evidence="2">
    <location>
        <begin position="157"/>
        <end position="166"/>
    </location>
</feature>
<dbReference type="CDD" id="cd12797">
    <property type="entry name" value="M23_peptidase"/>
    <property type="match status" value="1"/>
</dbReference>
<dbReference type="SUPFAM" id="SSF51261">
    <property type="entry name" value="Duplicated hybrid motif"/>
    <property type="match status" value="1"/>
</dbReference>
<comment type="caution">
    <text evidence="4">The sequence shown here is derived from an EMBL/GenBank/DDBJ whole genome shotgun (WGS) entry which is preliminary data.</text>
</comment>
<dbReference type="PANTHER" id="PTHR21666:SF263">
    <property type="entry name" value="MUREIN HYDROLASE ACTIVATOR NLPD"/>
    <property type="match status" value="1"/>
</dbReference>
<name>A0A090RL81_9GAMM</name>
<dbReference type="InterPro" id="IPR016047">
    <property type="entry name" value="M23ase_b-sheet_dom"/>
</dbReference>
<evidence type="ECO:0000259" key="3">
    <source>
        <dbReference type="PROSITE" id="PS51782"/>
    </source>
</evidence>
<dbReference type="PROSITE" id="PS51257">
    <property type="entry name" value="PROKAR_LIPOPROTEIN"/>
    <property type="match status" value="1"/>
</dbReference>
<dbReference type="CDD" id="cd00118">
    <property type="entry name" value="LysM"/>
    <property type="match status" value="1"/>
</dbReference>
<dbReference type="Gene3D" id="2.70.70.10">
    <property type="entry name" value="Glucose Permease (Domain IIA)"/>
    <property type="match status" value="1"/>
</dbReference>
<accession>A0A090RL81</accession>
<feature type="region of interest" description="Disordered" evidence="2">
    <location>
        <begin position="115"/>
        <end position="202"/>
    </location>
</feature>
<dbReference type="InterPro" id="IPR036779">
    <property type="entry name" value="LysM_dom_sf"/>
</dbReference>
<keyword evidence="4" id="KW-0449">Lipoprotein</keyword>
<dbReference type="PANTHER" id="PTHR21666">
    <property type="entry name" value="PEPTIDASE-RELATED"/>
    <property type="match status" value="1"/>
</dbReference>
<dbReference type="Pfam" id="PF01551">
    <property type="entry name" value="Peptidase_M23"/>
    <property type="match status" value="1"/>
</dbReference>